<gene>
    <name evidence="1" type="ORF">F8C67_01355</name>
</gene>
<dbReference type="OrthoDB" id="9842657at2"/>
<keyword evidence="2" id="KW-1185">Reference proteome</keyword>
<evidence type="ECO:0000313" key="2">
    <source>
        <dbReference type="Proteomes" id="UP000468650"/>
    </source>
</evidence>
<protein>
    <submittedName>
        <fullName evidence="1">Uncharacterized protein</fullName>
    </submittedName>
</protein>
<comment type="caution">
    <text evidence="1">The sequence shown here is derived from an EMBL/GenBank/DDBJ whole genome shotgun (WGS) entry which is preliminary data.</text>
</comment>
<proteinExistence type="predicted"/>
<organism evidence="1 2">
    <name type="scientific">Phaeocystidibacter luteus</name>
    <dbReference type="NCBI Taxonomy" id="911197"/>
    <lineage>
        <taxon>Bacteria</taxon>
        <taxon>Pseudomonadati</taxon>
        <taxon>Bacteroidota</taxon>
        <taxon>Flavobacteriia</taxon>
        <taxon>Flavobacteriales</taxon>
        <taxon>Phaeocystidibacteraceae</taxon>
        <taxon>Phaeocystidibacter</taxon>
    </lineage>
</organism>
<dbReference type="RefSeq" id="WP_151665989.1">
    <property type="nucleotide sequence ID" value="NZ_WBVO01000001.1"/>
</dbReference>
<accession>A0A6N6RLF9</accession>
<dbReference type="AlphaFoldDB" id="A0A6N6RLF9"/>
<sequence>MSNQKGEVDKIQTQREIGVLIYGEDEVYRGYLTSVGDSSIYVDGNLIYLSEIEAIRIYKPFFRTFGVAQRIAAAGVIGLNVTNNLLSGYRPDLEEHNIWWAVGLFATSYIWDYFSRETHYSKDGWEWETIDFQRLGE</sequence>
<dbReference type="Proteomes" id="UP000468650">
    <property type="component" value="Unassembled WGS sequence"/>
</dbReference>
<evidence type="ECO:0000313" key="1">
    <source>
        <dbReference type="EMBL" id="KAB2814409.1"/>
    </source>
</evidence>
<reference evidence="1 2" key="1">
    <citation type="submission" date="2019-09" db="EMBL/GenBank/DDBJ databases">
        <title>Genomes of family Cryomorphaceae.</title>
        <authorList>
            <person name="Bowman J.P."/>
        </authorList>
    </citation>
    <scope>NUCLEOTIDE SEQUENCE [LARGE SCALE GENOMIC DNA]</scope>
    <source>
        <strain evidence="1 2">LMG 25704</strain>
    </source>
</reference>
<name>A0A6N6RLF9_9FLAO</name>
<dbReference type="EMBL" id="WBVO01000001">
    <property type="protein sequence ID" value="KAB2814409.1"/>
    <property type="molecule type" value="Genomic_DNA"/>
</dbReference>